<evidence type="ECO:0000313" key="1">
    <source>
        <dbReference type="EMBL" id="MBP2246502.1"/>
    </source>
</evidence>
<organism evidence="1 2">
    <name type="scientific">Paenibacillus xylanexedens</name>
    <dbReference type="NCBI Taxonomy" id="528191"/>
    <lineage>
        <taxon>Bacteria</taxon>
        <taxon>Bacillati</taxon>
        <taxon>Bacillota</taxon>
        <taxon>Bacilli</taxon>
        <taxon>Bacillales</taxon>
        <taxon>Paenibacillaceae</taxon>
        <taxon>Paenibacillus</taxon>
    </lineage>
</organism>
<name>A0ABS4RUE9_PAEXY</name>
<accession>A0ABS4RUE9</accession>
<gene>
    <name evidence="1" type="ORF">J2Z28_003150</name>
</gene>
<comment type="caution">
    <text evidence="1">The sequence shown here is derived from an EMBL/GenBank/DDBJ whole genome shotgun (WGS) entry which is preliminary data.</text>
</comment>
<dbReference type="Proteomes" id="UP000810207">
    <property type="component" value="Unassembled WGS sequence"/>
</dbReference>
<keyword evidence="2" id="KW-1185">Reference proteome</keyword>
<dbReference type="Pfam" id="PF05045">
    <property type="entry name" value="RgpF"/>
    <property type="match status" value="1"/>
</dbReference>
<dbReference type="RefSeq" id="WP_211083118.1">
    <property type="nucleotide sequence ID" value="NZ_JAGIKV010000010.1"/>
</dbReference>
<proteinExistence type="predicted"/>
<protein>
    <submittedName>
        <fullName evidence="1">Lipopolysaccharide biosynthesis protein</fullName>
    </submittedName>
</protein>
<dbReference type="EMBL" id="JAGIKV010000010">
    <property type="protein sequence ID" value="MBP2246502.1"/>
    <property type="molecule type" value="Genomic_DNA"/>
</dbReference>
<sequence>MRRLGIFVFYDQDGVVDGYVEYLMSELEKVLNELIIVVNGEVNQAGKLILEKYSNQVYIRDNIGLDAGAYADVIVNFLGEDKLSQYDELVLCNDTFYGPFVSFEKIFDSMENENCDFWGLDCIKRDFLSYIIMYFCVFRGDLLKSGDLFNFFRDKILLKVSEMADAFALFEVGIYYTLTQKGYIPGAYTYSNGYFSRRNPDICVLKYNLPIWKKKFFTKDNYNETICYTLLEYLENNELYGINKIQENAKRVYGIDITNGNRTKYFSQPELKYSVPQITYDEIDDFVSKNKEIYIYGGGSFARSTAFVFSDKIENFCGFIVSDEKKSSLTDIWGYPVIKASQVPPNSSIIVALNYKNSIEVLSQLGRDENVFYFWNLD</sequence>
<reference evidence="1 2" key="1">
    <citation type="submission" date="2021-03" db="EMBL/GenBank/DDBJ databases">
        <title>Genomic Encyclopedia of Type Strains, Phase IV (KMG-IV): sequencing the most valuable type-strain genomes for metagenomic binning, comparative biology and taxonomic classification.</title>
        <authorList>
            <person name="Goeker M."/>
        </authorList>
    </citation>
    <scope>NUCLEOTIDE SEQUENCE [LARGE SCALE GENOMIC DNA]</scope>
    <source>
        <strain evidence="1 2">DSM 21292</strain>
    </source>
</reference>
<evidence type="ECO:0000313" key="2">
    <source>
        <dbReference type="Proteomes" id="UP000810207"/>
    </source>
</evidence>
<dbReference type="InterPro" id="IPR007739">
    <property type="entry name" value="RgpF"/>
</dbReference>